<comment type="similarity">
    <text evidence="1">Belongs to the LamB/PxpA family.</text>
</comment>
<protein>
    <recommendedName>
        <fullName evidence="1">5-oxoprolinase subunit A</fullName>
        <shortName evidence="1">5-OPase subunit A</shortName>
        <ecNumber evidence="1">3.5.2.9</ecNumber>
    </recommendedName>
    <alternativeName>
        <fullName evidence="1">5-oxoprolinase (ATP-hydrolyzing) subunit A</fullName>
    </alternativeName>
</protein>
<dbReference type="RefSeq" id="WP_231483725.1">
    <property type="nucleotide sequence ID" value="NZ_BAAAZO010000003.1"/>
</dbReference>
<comment type="caution">
    <text evidence="2">The sequence shown here is derived from an EMBL/GenBank/DDBJ whole genome shotgun (WGS) entry which is preliminary data.</text>
</comment>
<keyword evidence="1" id="KW-0547">Nucleotide-binding</keyword>
<dbReference type="SUPFAM" id="SSF88713">
    <property type="entry name" value="Glycoside hydrolase/deacetylase"/>
    <property type="match status" value="1"/>
</dbReference>
<comment type="function">
    <text evidence="1">Catalyzes the cleavage of 5-oxoproline to form L-glutamate coupled to the hydrolysis of ATP to ADP and inorganic phosphate.</text>
</comment>
<dbReference type="Proteomes" id="UP001501074">
    <property type="component" value="Unassembled WGS sequence"/>
</dbReference>
<dbReference type="PANTHER" id="PTHR30292:SF0">
    <property type="entry name" value="5-OXOPROLINASE SUBUNIT A"/>
    <property type="match status" value="1"/>
</dbReference>
<evidence type="ECO:0000313" key="3">
    <source>
        <dbReference type="Proteomes" id="UP001501074"/>
    </source>
</evidence>
<dbReference type="Pfam" id="PF03746">
    <property type="entry name" value="LamB_YcsF"/>
    <property type="match status" value="1"/>
</dbReference>
<evidence type="ECO:0000313" key="2">
    <source>
        <dbReference type="EMBL" id="GAA3608212.1"/>
    </source>
</evidence>
<dbReference type="InterPro" id="IPR005501">
    <property type="entry name" value="LamB/YcsF/PxpA-like"/>
</dbReference>
<reference evidence="3" key="1">
    <citation type="journal article" date="2019" name="Int. J. Syst. Evol. Microbiol.">
        <title>The Global Catalogue of Microorganisms (GCM) 10K type strain sequencing project: providing services to taxonomists for standard genome sequencing and annotation.</title>
        <authorList>
            <consortium name="The Broad Institute Genomics Platform"/>
            <consortium name="The Broad Institute Genome Sequencing Center for Infectious Disease"/>
            <person name="Wu L."/>
            <person name="Ma J."/>
        </authorList>
    </citation>
    <scope>NUCLEOTIDE SEQUENCE [LARGE SCALE GENOMIC DNA]</scope>
    <source>
        <strain evidence="3">JCM 16902</strain>
    </source>
</reference>
<comment type="catalytic activity">
    <reaction evidence="1">
        <text>5-oxo-L-proline + ATP + 2 H2O = L-glutamate + ADP + phosphate + H(+)</text>
        <dbReference type="Rhea" id="RHEA:10348"/>
        <dbReference type="ChEBI" id="CHEBI:15377"/>
        <dbReference type="ChEBI" id="CHEBI:15378"/>
        <dbReference type="ChEBI" id="CHEBI:29985"/>
        <dbReference type="ChEBI" id="CHEBI:30616"/>
        <dbReference type="ChEBI" id="CHEBI:43474"/>
        <dbReference type="ChEBI" id="CHEBI:58402"/>
        <dbReference type="ChEBI" id="CHEBI:456216"/>
        <dbReference type="EC" id="3.5.2.9"/>
    </reaction>
</comment>
<name>A0ABP6ZGC1_9ACTN</name>
<dbReference type="NCBIfam" id="NF003814">
    <property type="entry name" value="PRK05406.1-3"/>
    <property type="match status" value="1"/>
</dbReference>
<keyword evidence="1" id="KW-0067">ATP-binding</keyword>
<comment type="subunit">
    <text evidence="1">Forms a complex composed of PxpA, PxpB and PxpC.</text>
</comment>
<dbReference type="Gene3D" id="3.20.20.370">
    <property type="entry name" value="Glycoside hydrolase/deacetylase"/>
    <property type="match status" value="1"/>
</dbReference>
<keyword evidence="3" id="KW-1185">Reference proteome</keyword>
<proteinExistence type="inferred from homology"/>
<dbReference type="EC" id="3.5.2.9" evidence="1"/>
<dbReference type="HAMAP" id="MF_00691">
    <property type="entry name" value="PxpA"/>
    <property type="match status" value="1"/>
</dbReference>
<dbReference type="CDD" id="cd10787">
    <property type="entry name" value="LamB_YcsF_like"/>
    <property type="match status" value="1"/>
</dbReference>
<accession>A0ABP6ZGC1</accession>
<gene>
    <name evidence="1" type="primary">pxpA</name>
    <name evidence="2" type="ORF">GCM10022223_25270</name>
</gene>
<dbReference type="NCBIfam" id="NF003816">
    <property type="entry name" value="PRK05406.1-5"/>
    <property type="match status" value="1"/>
</dbReference>
<keyword evidence="1" id="KW-0378">Hydrolase</keyword>
<evidence type="ECO:0000256" key="1">
    <source>
        <dbReference type="HAMAP-Rule" id="MF_00691"/>
    </source>
</evidence>
<organism evidence="2 3">
    <name type="scientific">Kineosporia mesophila</name>
    <dbReference type="NCBI Taxonomy" id="566012"/>
    <lineage>
        <taxon>Bacteria</taxon>
        <taxon>Bacillati</taxon>
        <taxon>Actinomycetota</taxon>
        <taxon>Actinomycetes</taxon>
        <taxon>Kineosporiales</taxon>
        <taxon>Kineosporiaceae</taxon>
        <taxon>Kineosporia</taxon>
    </lineage>
</organism>
<dbReference type="InterPro" id="IPR011330">
    <property type="entry name" value="Glyco_hydro/deAcase_b/a-brl"/>
</dbReference>
<dbReference type="EMBL" id="BAAAZO010000003">
    <property type="protein sequence ID" value="GAA3608212.1"/>
    <property type="molecule type" value="Genomic_DNA"/>
</dbReference>
<dbReference type="PANTHER" id="PTHR30292">
    <property type="entry name" value="UNCHARACTERIZED PROTEIN YBGL-RELATED"/>
    <property type="match status" value="1"/>
</dbReference>
<sequence>MAVPVIDLNADLGESFGRWTLGDDAALIEVISSANIACGFHAGDPSTLRRSCELAAGAGVAIGAQVAYRDLAGFGRRFIDVAPDELRDDVLYQLGALDGFARAAGSRVTYLKPHGALYHAAVGNAGQAKAIVDAVRTYDPTLAVLGQPGSLLLKEAAAVGLRAVPEAFADRQYTADGGLLSRSRPGAVLTDQARIAEQVQRLMAGEGVIADDGSVVPVSAESICVHGDTPGAVEIAKTVRTVIAASGGSVQAFTNLPS</sequence>